<gene>
    <name evidence="1" type="ORF">B5P24_05950</name>
</gene>
<dbReference type="InterPro" id="IPR046245">
    <property type="entry name" value="DUF6278"/>
</dbReference>
<dbReference type="Proteomes" id="UP000215316">
    <property type="component" value="Unassembled WGS sequence"/>
</dbReference>
<dbReference type="Pfam" id="PF19794">
    <property type="entry name" value="DUF6278"/>
    <property type="match status" value="1"/>
</dbReference>
<dbReference type="RefSeq" id="WP_094127201.1">
    <property type="nucleotide sequence ID" value="NZ_CP040788.1"/>
</dbReference>
<evidence type="ECO:0000313" key="1">
    <source>
        <dbReference type="EMBL" id="OQJ62577.1"/>
    </source>
</evidence>
<keyword evidence="2" id="KW-1185">Reference proteome</keyword>
<name>A0A225C6P2_9MICO</name>
<dbReference type="EMBL" id="MZMQ01000001">
    <property type="protein sequence ID" value="OQJ62577.1"/>
    <property type="molecule type" value="Genomic_DNA"/>
</dbReference>
<reference evidence="1" key="1">
    <citation type="submission" date="2017-08" db="EMBL/GenBank/DDBJ databases">
        <title>Genomes of multiple Clavibacter strains from different subspecies.</title>
        <authorList>
            <person name="Yuan X.-K."/>
            <person name="Li X.-S."/>
            <person name="Nie J."/>
            <person name="De Boer S.H."/>
        </authorList>
    </citation>
    <scope>NUCLEOTIDE SEQUENCE [LARGE SCALE GENOMIC DNA]</scope>
    <source>
        <strain evidence="1">ATCC 33566</strain>
    </source>
</reference>
<protein>
    <submittedName>
        <fullName evidence="1">Uncharacterized protein</fullName>
    </submittedName>
</protein>
<dbReference type="AlphaFoldDB" id="A0A225C6P2"/>
<dbReference type="OrthoDB" id="5120686at2"/>
<sequence>MTEMFIKPKLLPFRVSSYSAAAPVPDRRVGHLDEWTALDAFAREEGIDLDMGDASVESLDVRLSSLPPAQASELLKDIAVYLGETVISRAPKCSWLLDGNGYPTLDIPNGDRWDVIKFCHWREQGAPSRLLDGVLEIATRGEGGA</sequence>
<accession>A0A225C6P2</accession>
<evidence type="ECO:0000313" key="2">
    <source>
        <dbReference type="Proteomes" id="UP000215316"/>
    </source>
</evidence>
<organism evidence="1 2">
    <name type="scientific">Clavibacter tessellarius</name>
    <dbReference type="NCBI Taxonomy" id="31965"/>
    <lineage>
        <taxon>Bacteria</taxon>
        <taxon>Bacillati</taxon>
        <taxon>Actinomycetota</taxon>
        <taxon>Actinomycetes</taxon>
        <taxon>Micrococcales</taxon>
        <taxon>Microbacteriaceae</taxon>
        <taxon>Clavibacter</taxon>
    </lineage>
</organism>
<comment type="caution">
    <text evidence="1">The sequence shown here is derived from an EMBL/GenBank/DDBJ whole genome shotgun (WGS) entry which is preliminary data.</text>
</comment>
<proteinExistence type="predicted"/>